<dbReference type="EMBL" id="CP036291">
    <property type="protein sequence ID" value="QDU87156.1"/>
    <property type="molecule type" value="Genomic_DNA"/>
</dbReference>
<evidence type="ECO:0000313" key="3">
    <source>
        <dbReference type="Proteomes" id="UP000317429"/>
    </source>
</evidence>
<evidence type="ECO:0008006" key="4">
    <source>
        <dbReference type="Google" id="ProtNLM"/>
    </source>
</evidence>
<protein>
    <recommendedName>
        <fullName evidence="4">DUF1570 domain-containing protein</fullName>
    </recommendedName>
</protein>
<reference evidence="2 3" key="1">
    <citation type="submission" date="2019-02" db="EMBL/GenBank/DDBJ databases">
        <title>Deep-cultivation of Planctomycetes and their phenomic and genomic characterization uncovers novel biology.</title>
        <authorList>
            <person name="Wiegand S."/>
            <person name="Jogler M."/>
            <person name="Boedeker C."/>
            <person name="Pinto D."/>
            <person name="Vollmers J."/>
            <person name="Rivas-Marin E."/>
            <person name="Kohn T."/>
            <person name="Peeters S.H."/>
            <person name="Heuer A."/>
            <person name="Rast P."/>
            <person name="Oberbeckmann S."/>
            <person name="Bunk B."/>
            <person name="Jeske O."/>
            <person name="Meyerdierks A."/>
            <person name="Storesund J.E."/>
            <person name="Kallscheuer N."/>
            <person name="Luecker S."/>
            <person name="Lage O.M."/>
            <person name="Pohl T."/>
            <person name="Merkel B.J."/>
            <person name="Hornburger P."/>
            <person name="Mueller R.-W."/>
            <person name="Bruemmer F."/>
            <person name="Labrenz M."/>
            <person name="Spormann A.M."/>
            <person name="Op den Camp H."/>
            <person name="Overmann J."/>
            <person name="Amann R."/>
            <person name="Jetten M.S.M."/>
            <person name="Mascher T."/>
            <person name="Medema M.H."/>
            <person name="Devos D.P."/>
            <person name="Kaster A.-K."/>
            <person name="Ovreas L."/>
            <person name="Rohde M."/>
            <person name="Galperin M.Y."/>
            <person name="Jogler C."/>
        </authorList>
    </citation>
    <scope>NUCLEOTIDE SEQUENCE [LARGE SCALE GENOMIC DNA]</scope>
    <source>
        <strain evidence="2 3">Pla175</strain>
    </source>
</reference>
<sequence precursor="true">MTRTVLLLLLLTRSAFAEWPPPPPLDADRLAAAGLRVVSGPRLELVTDLPPSPAIDELPSVVEAAMPAWDRYFAHTGEQAPADWRLRMYLVRDRQPLEALGLMPDRGGDFLNGLSLGYEAWVAEQSTDYYRRHLVLHEATHSYMATVLGGCGPGWYMEAMAELLGTHAWDPGSGRLELGVMPASRGASAYWGRVKSVRDAFAAGKALSVPAVMKIDNRQVLGPDSYAWVWSLAKLLDSHPRYQPRFRDLPKEVLREDFDDGFRAAFADDWSDLALEWRLFVSRLDYGYQVAPEAIDFRPGRPLAEEPAEVTVAADRGWQSTGVAVEAGRPVRLSASGRFVVHRDAEGTPWPCEAGGVTLEYFAGRPLGMLLAAIDQRESAGGEGGSAWFEGSLLRPVGVGPEAELVPLHSGTLYLRVNDSPAAVAENQGELRVIVQRVKRTAQ</sequence>
<dbReference type="KEGG" id="pnd:Pla175_05120"/>
<dbReference type="AlphaFoldDB" id="A0A518D6S3"/>
<dbReference type="Proteomes" id="UP000317429">
    <property type="component" value="Chromosome"/>
</dbReference>
<evidence type="ECO:0000256" key="1">
    <source>
        <dbReference type="SAM" id="SignalP"/>
    </source>
</evidence>
<name>A0A518D6S3_9BACT</name>
<keyword evidence="3" id="KW-1185">Reference proteome</keyword>
<keyword evidence="1" id="KW-0732">Signal</keyword>
<gene>
    <name evidence="2" type="ORF">Pla175_05120</name>
</gene>
<proteinExistence type="predicted"/>
<dbReference type="OrthoDB" id="247580at2"/>
<dbReference type="Gene3D" id="2.60.120.430">
    <property type="entry name" value="Galactose-binding lectin"/>
    <property type="match status" value="1"/>
</dbReference>
<accession>A0A518D6S3</accession>
<feature type="signal peptide" evidence="1">
    <location>
        <begin position="1"/>
        <end position="17"/>
    </location>
</feature>
<dbReference type="RefSeq" id="WP_145281044.1">
    <property type="nucleotide sequence ID" value="NZ_CP036291.1"/>
</dbReference>
<organism evidence="2 3">
    <name type="scientific">Pirellulimonas nuda</name>
    <dbReference type="NCBI Taxonomy" id="2528009"/>
    <lineage>
        <taxon>Bacteria</taxon>
        <taxon>Pseudomonadati</taxon>
        <taxon>Planctomycetota</taxon>
        <taxon>Planctomycetia</taxon>
        <taxon>Pirellulales</taxon>
        <taxon>Lacipirellulaceae</taxon>
        <taxon>Pirellulimonas</taxon>
    </lineage>
</organism>
<evidence type="ECO:0000313" key="2">
    <source>
        <dbReference type="EMBL" id="QDU87156.1"/>
    </source>
</evidence>
<feature type="chain" id="PRO_5021807189" description="DUF1570 domain-containing protein" evidence="1">
    <location>
        <begin position="18"/>
        <end position="443"/>
    </location>
</feature>